<dbReference type="RefSeq" id="WP_067555691.1">
    <property type="nucleotide sequence ID" value="NZ_CAJTBG010000016.1"/>
</dbReference>
<keyword evidence="4" id="KW-1185">Reference proteome</keyword>
<feature type="transmembrane region" description="Helical" evidence="1">
    <location>
        <begin position="87"/>
        <end position="108"/>
    </location>
</feature>
<keyword evidence="1" id="KW-0472">Membrane</keyword>
<evidence type="ECO:0000256" key="1">
    <source>
        <dbReference type="SAM" id="Phobius"/>
    </source>
</evidence>
<dbReference type="EMBL" id="MPJZ01000032">
    <property type="protein sequence ID" value="OLU46345.1"/>
    <property type="molecule type" value="Genomic_DNA"/>
</dbReference>
<feature type="transmembrane region" description="Helical" evidence="1">
    <location>
        <begin position="54"/>
        <end position="75"/>
    </location>
</feature>
<accession>A0A140DTF4</accession>
<dbReference type="InterPro" id="IPR021560">
    <property type="entry name" value="DUF3021"/>
</dbReference>
<keyword evidence="1" id="KW-1133">Transmembrane helix</keyword>
<dbReference type="STRING" id="1702221.AALO17_07970"/>
<dbReference type="AlphaFoldDB" id="A0A140DTF4"/>
<dbReference type="Proteomes" id="UP000186758">
    <property type="component" value="Unassembled WGS sequence"/>
</dbReference>
<reference evidence="3 5" key="2">
    <citation type="submission" date="2016-11" db="EMBL/GenBank/DDBJ databases">
        <title>Description of two novel members of the family Erysipelotrichaceae: Ileibacterium lipovorans gen. nov., sp. nov. and Dubosiella newyorkensis, gen. nov., sp. nov.</title>
        <authorList>
            <person name="Cox L.M."/>
            <person name="Sohn J."/>
            <person name="Tyrrell K.L."/>
            <person name="Citron D.M."/>
            <person name="Lawson P.A."/>
            <person name="Patel N.B."/>
            <person name="Iizumi T."/>
            <person name="Perez-Perez G.I."/>
            <person name="Goldstein E.J."/>
            <person name="Blaser M.J."/>
        </authorList>
    </citation>
    <scope>NUCLEOTIDE SEQUENCE [LARGE SCALE GENOMIC DNA]</scope>
    <source>
        <strain evidence="3 5">NYU-BL-K8</strain>
    </source>
</reference>
<name>A0A140DTF4_9FIRM</name>
<gene>
    <name evidence="2" type="ORF">AALO17_07970</name>
    <name evidence="3" type="ORF">BO223_02310</name>
</gene>
<feature type="transmembrane region" description="Helical" evidence="1">
    <location>
        <begin position="114"/>
        <end position="135"/>
    </location>
</feature>
<sequence length="149" mass="16218">MKKQFWMRILLGMPLGVMIGVFISLGISAAAGTGDFLYTGPWLVTQTGSEVGAAAVQTLWLMVIGAVFGGASLIWKKENWSLGLRTAVFFVLGAGTQVLAGVCCGWIRLTMQDVVLDILTFSGIFSVIWALEYIWMRHRLAGINSCLKN</sequence>
<dbReference type="EMBL" id="CP011391">
    <property type="protein sequence ID" value="AMK53931.1"/>
    <property type="molecule type" value="Genomic_DNA"/>
</dbReference>
<evidence type="ECO:0008006" key="6">
    <source>
        <dbReference type="Google" id="ProtNLM"/>
    </source>
</evidence>
<evidence type="ECO:0000313" key="3">
    <source>
        <dbReference type="EMBL" id="OLU46345.1"/>
    </source>
</evidence>
<keyword evidence="1" id="KW-0812">Transmembrane</keyword>
<dbReference type="GeneID" id="78477597"/>
<reference evidence="2 4" key="1">
    <citation type="journal article" date="2016" name="Gut Pathog.">
        <title>Whole genome sequencing of "Faecalibaculum rodentium" ALO17, isolated from C57BL/6J laboratory mouse feces.</title>
        <authorList>
            <person name="Lim S."/>
            <person name="Chang D.H."/>
            <person name="Ahn S."/>
            <person name="Kim B.C."/>
        </authorList>
    </citation>
    <scope>NUCLEOTIDE SEQUENCE [LARGE SCALE GENOMIC DNA]</scope>
    <source>
        <strain evidence="2 4">Alo17</strain>
    </source>
</reference>
<protein>
    <recommendedName>
        <fullName evidence="6">DUF3021 domain-containing protein</fullName>
    </recommendedName>
</protein>
<dbReference type="KEGG" id="fro:AALO17_07970"/>
<evidence type="ECO:0000313" key="2">
    <source>
        <dbReference type="EMBL" id="AMK53931.1"/>
    </source>
</evidence>
<dbReference type="OrthoDB" id="1698302at2"/>
<proteinExistence type="predicted"/>
<dbReference type="Proteomes" id="UP000069771">
    <property type="component" value="Chromosome"/>
</dbReference>
<organism evidence="2 4">
    <name type="scientific">Faecalibaculum rodentium</name>
    <dbReference type="NCBI Taxonomy" id="1702221"/>
    <lineage>
        <taxon>Bacteria</taxon>
        <taxon>Bacillati</taxon>
        <taxon>Bacillota</taxon>
        <taxon>Erysipelotrichia</taxon>
        <taxon>Erysipelotrichales</taxon>
        <taxon>Erysipelotrichaceae</taxon>
        <taxon>Faecalibaculum</taxon>
    </lineage>
</organism>
<evidence type="ECO:0000313" key="4">
    <source>
        <dbReference type="Proteomes" id="UP000069771"/>
    </source>
</evidence>
<dbReference type="Pfam" id="PF11457">
    <property type="entry name" value="DUF3021"/>
    <property type="match status" value="1"/>
</dbReference>
<evidence type="ECO:0000313" key="5">
    <source>
        <dbReference type="Proteomes" id="UP000186758"/>
    </source>
</evidence>